<dbReference type="EMBL" id="KN818249">
    <property type="protein sequence ID" value="KIL64504.1"/>
    <property type="molecule type" value="Genomic_DNA"/>
</dbReference>
<feature type="transmembrane region" description="Helical" evidence="6">
    <location>
        <begin position="223"/>
        <end position="248"/>
    </location>
</feature>
<keyword evidence="3 6" id="KW-1133">Transmembrane helix</keyword>
<evidence type="ECO:0000313" key="7">
    <source>
        <dbReference type="EMBL" id="KIL64504.1"/>
    </source>
</evidence>
<dbReference type="GO" id="GO:0031398">
    <property type="term" value="P:positive regulation of protein ubiquitination"/>
    <property type="evidence" value="ECO:0007669"/>
    <property type="project" value="TreeGrafter"/>
</dbReference>
<evidence type="ECO:0000313" key="8">
    <source>
        <dbReference type="Proteomes" id="UP000054549"/>
    </source>
</evidence>
<protein>
    <recommendedName>
        <fullName evidence="9">Metal homeostatis protein bsd2</fullName>
    </recommendedName>
</protein>
<evidence type="ECO:0000256" key="4">
    <source>
        <dbReference type="ARBA" id="ARBA00023136"/>
    </source>
</evidence>
<dbReference type="AlphaFoldDB" id="A0A0C2TCI0"/>
<keyword evidence="2 6" id="KW-0812">Transmembrane</keyword>
<evidence type="ECO:0000256" key="3">
    <source>
        <dbReference type="ARBA" id="ARBA00022989"/>
    </source>
</evidence>
<feature type="compositionally biased region" description="Basic and acidic residues" evidence="5">
    <location>
        <begin position="54"/>
        <end position="71"/>
    </location>
</feature>
<dbReference type="GO" id="GO:0007034">
    <property type="term" value="P:vacuolar transport"/>
    <property type="evidence" value="ECO:0007669"/>
    <property type="project" value="InterPro"/>
</dbReference>
<feature type="transmembrane region" description="Helical" evidence="6">
    <location>
        <begin position="322"/>
        <end position="343"/>
    </location>
</feature>
<feature type="compositionally biased region" description="Polar residues" evidence="5">
    <location>
        <begin position="33"/>
        <end position="53"/>
    </location>
</feature>
<proteinExistence type="predicted"/>
<accession>A0A0C2TCI0</accession>
<dbReference type="OrthoDB" id="10003116at2759"/>
<dbReference type="PANTHER" id="PTHR13396:SF5">
    <property type="entry name" value="NEDD4 FAMILY INTERACTING PROTEIN"/>
    <property type="match status" value="1"/>
</dbReference>
<evidence type="ECO:0000256" key="1">
    <source>
        <dbReference type="ARBA" id="ARBA00004141"/>
    </source>
</evidence>
<dbReference type="CDD" id="cd22212">
    <property type="entry name" value="NDFIP-like"/>
    <property type="match status" value="1"/>
</dbReference>
<reference evidence="7 8" key="1">
    <citation type="submission" date="2014-04" db="EMBL/GenBank/DDBJ databases">
        <title>Evolutionary Origins and Diversification of the Mycorrhizal Mutualists.</title>
        <authorList>
            <consortium name="DOE Joint Genome Institute"/>
            <consortium name="Mycorrhizal Genomics Consortium"/>
            <person name="Kohler A."/>
            <person name="Kuo A."/>
            <person name="Nagy L.G."/>
            <person name="Floudas D."/>
            <person name="Copeland A."/>
            <person name="Barry K.W."/>
            <person name="Cichocki N."/>
            <person name="Veneault-Fourrey C."/>
            <person name="LaButti K."/>
            <person name="Lindquist E.A."/>
            <person name="Lipzen A."/>
            <person name="Lundell T."/>
            <person name="Morin E."/>
            <person name="Murat C."/>
            <person name="Riley R."/>
            <person name="Ohm R."/>
            <person name="Sun H."/>
            <person name="Tunlid A."/>
            <person name="Henrissat B."/>
            <person name="Grigoriev I.V."/>
            <person name="Hibbett D.S."/>
            <person name="Martin F."/>
        </authorList>
    </citation>
    <scope>NUCLEOTIDE SEQUENCE [LARGE SCALE GENOMIC DNA]</scope>
    <source>
        <strain evidence="7 8">Koide BX008</strain>
    </source>
</reference>
<dbReference type="HOGENOM" id="CLU_016313_1_0_1"/>
<evidence type="ECO:0000256" key="2">
    <source>
        <dbReference type="ARBA" id="ARBA00022692"/>
    </source>
</evidence>
<sequence>MSARYAPIPNPSDNADPDRELNDAFGSEDGNDNENQPTSAVPLVHSSSPSQSNNREDNDLPTYDFERDYDHPPPGSPPSPSRFALPNEIGNSNGRLPTSPVVRVNQRPSNRPSFFRRTVGALLPQYYTQVPTSDDAPLRPIGGGIDNDGVFANVTAKPQRGRMVRTEDGQSILVPETTQTEPLPSYTEAQADAVPPYWETVVHAPPNPSGSNIFVDDLAPGSILIFAINALIAWFFQFIGFLLTYLLHTTHAAKFGSRAGLGLTLIQYGFYSRKMDRPPPPMETDESTLKSPAFDVYNITDLTMPSTAPMPDDRMGMSSKDWLSILFMTIGWFLLISSVIGYWRVKRWEASVRSSQAQAPVTSSPDQQERDRAARQQLHSVFSMPVDDSRVRFDEHGDMLVLPNQEALAEARLARDLRAAGLI</sequence>
<dbReference type="GO" id="GO:0030001">
    <property type="term" value="P:metal ion transport"/>
    <property type="evidence" value="ECO:0007669"/>
    <property type="project" value="InterPro"/>
</dbReference>
<feature type="compositionally biased region" description="Polar residues" evidence="5">
    <location>
        <begin position="354"/>
        <end position="365"/>
    </location>
</feature>
<organism evidence="7 8">
    <name type="scientific">Amanita muscaria (strain Koide BX008)</name>
    <dbReference type="NCBI Taxonomy" id="946122"/>
    <lineage>
        <taxon>Eukaryota</taxon>
        <taxon>Fungi</taxon>
        <taxon>Dikarya</taxon>
        <taxon>Basidiomycota</taxon>
        <taxon>Agaricomycotina</taxon>
        <taxon>Agaricomycetes</taxon>
        <taxon>Agaricomycetidae</taxon>
        <taxon>Agaricales</taxon>
        <taxon>Pluteineae</taxon>
        <taxon>Amanitaceae</taxon>
        <taxon>Amanita</taxon>
    </lineage>
</organism>
<evidence type="ECO:0000256" key="5">
    <source>
        <dbReference type="SAM" id="MobiDB-lite"/>
    </source>
</evidence>
<evidence type="ECO:0008006" key="9">
    <source>
        <dbReference type="Google" id="ProtNLM"/>
    </source>
</evidence>
<name>A0A0C2TCI0_AMAMK</name>
<dbReference type="GO" id="GO:0048471">
    <property type="term" value="C:perinuclear region of cytoplasm"/>
    <property type="evidence" value="ECO:0007669"/>
    <property type="project" value="TreeGrafter"/>
</dbReference>
<dbReference type="InterPro" id="IPR019325">
    <property type="entry name" value="NEDD4/Bsd2"/>
</dbReference>
<keyword evidence="8" id="KW-1185">Reference proteome</keyword>
<dbReference type="GO" id="GO:0005783">
    <property type="term" value="C:endoplasmic reticulum"/>
    <property type="evidence" value="ECO:0007669"/>
    <property type="project" value="TreeGrafter"/>
</dbReference>
<gene>
    <name evidence="7" type="ORF">M378DRAFT_106192</name>
</gene>
<feature type="region of interest" description="Disordered" evidence="5">
    <location>
        <begin position="354"/>
        <end position="374"/>
    </location>
</feature>
<dbReference type="Proteomes" id="UP000054549">
    <property type="component" value="Unassembled WGS sequence"/>
</dbReference>
<dbReference type="FunCoup" id="A0A0C2TCI0">
    <property type="interactions" value="133"/>
</dbReference>
<dbReference type="STRING" id="946122.A0A0C2TCI0"/>
<dbReference type="Pfam" id="PF10176">
    <property type="entry name" value="NEDD4_Bsd2"/>
    <property type="match status" value="1"/>
</dbReference>
<dbReference type="InParanoid" id="A0A0C2TCI0"/>
<keyword evidence="4 6" id="KW-0472">Membrane</keyword>
<dbReference type="GO" id="GO:0006511">
    <property type="term" value="P:ubiquitin-dependent protein catabolic process"/>
    <property type="evidence" value="ECO:0007669"/>
    <property type="project" value="TreeGrafter"/>
</dbReference>
<dbReference type="PANTHER" id="PTHR13396">
    <property type="entry name" value="NEDD4 FAMILY INTERACTING PROTEIN 1/2"/>
    <property type="match status" value="1"/>
</dbReference>
<feature type="region of interest" description="Disordered" evidence="5">
    <location>
        <begin position="1"/>
        <end position="109"/>
    </location>
</feature>
<evidence type="ECO:0000256" key="6">
    <source>
        <dbReference type="SAM" id="Phobius"/>
    </source>
</evidence>
<dbReference type="GO" id="GO:0016020">
    <property type="term" value="C:membrane"/>
    <property type="evidence" value="ECO:0007669"/>
    <property type="project" value="UniProtKB-SubCell"/>
</dbReference>
<comment type="subcellular location">
    <subcellularLocation>
        <location evidence="1">Membrane</location>
        <topology evidence="1">Multi-pass membrane protein</topology>
    </subcellularLocation>
</comment>
<dbReference type="GO" id="GO:0005794">
    <property type="term" value="C:Golgi apparatus"/>
    <property type="evidence" value="ECO:0007669"/>
    <property type="project" value="TreeGrafter"/>
</dbReference>